<dbReference type="GO" id="GO:0003824">
    <property type="term" value="F:catalytic activity"/>
    <property type="evidence" value="ECO:0007669"/>
    <property type="project" value="InterPro"/>
</dbReference>
<protein>
    <submittedName>
        <fullName evidence="3">Mutant cadherin</fullName>
    </submittedName>
</protein>
<accession>A0A0L7KSH9</accession>
<dbReference type="Proteomes" id="UP000037510">
    <property type="component" value="Unassembled WGS sequence"/>
</dbReference>
<comment type="caution">
    <text evidence="3">The sequence shown here is derived from an EMBL/GenBank/DDBJ whole genome shotgun (WGS) entry which is preliminary data.</text>
</comment>
<evidence type="ECO:0000313" key="3">
    <source>
        <dbReference type="EMBL" id="KOB66065.1"/>
    </source>
</evidence>
<feature type="compositionally biased region" description="Basic and acidic residues" evidence="1">
    <location>
        <begin position="445"/>
        <end position="454"/>
    </location>
</feature>
<dbReference type="AlphaFoldDB" id="A0A0L7KSH9"/>
<dbReference type="Pfam" id="PF03372">
    <property type="entry name" value="Exo_endo_phos"/>
    <property type="match status" value="1"/>
</dbReference>
<name>A0A0L7KSH9_OPEBR</name>
<organism evidence="3 4">
    <name type="scientific">Operophtera brumata</name>
    <name type="common">Winter moth</name>
    <name type="synonym">Phalaena brumata</name>
    <dbReference type="NCBI Taxonomy" id="104452"/>
    <lineage>
        <taxon>Eukaryota</taxon>
        <taxon>Metazoa</taxon>
        <taxon>Ecdysozoa</taxon>
        <taxon>Arthropoda</taxon>
        <taxon>Hexapoda</taxon>
        <taxon>Insecta</taxon>
        <taxon>Pterygota</taxon>
        <taxon>Neoptera</taxon>
        <taxon>Endopterygota</taxon>
        <taxon>Lepidoptera</taxon>
        <taxon>Glossata</taxon>
        <taxon>Ditrysia</taxon>
        <taxon>Geometroidea</taxon>
        <taxon>Geometridae</taxon>
        <taxon>Larentiinae</taxon>
        <taxon>Operophtera</taxon>
    </lineage>
</organism>
<sequence length="470" mass="51782">MTFKVVKCNNCNIVICEVLAFIQNKIDVMSEESIVRICTTSFSTEEIEQAKSLLFESITTTKRKITRKRDGRSQRDLFDVISVFKETDPDETPIFVARMLQRLPPVLWDHLDATRILRDILVIQSDLKALKETCVTVDKLEEVKSDLFNLKQASIVNNYECYVNNKRGGGGMSNSYFIDSGPTGLPHITERIMTHNRTAEMTSPSEACLEPTLSSTGAHDCNKTSYAPIRSTNDGRRVNITTASNTEITTAPPALQKSTLHSQVDMPNVGSRMKHQAASTPESFAKVVSAEGPDIVALQETWLLPHDISLLGTIDQDFAYTGKSAVDTSAGMLRGRPYGGLAILWRKSVFRSVSIIECASPQPVVSIAPCLEDDQPEVSGSLAAAPVTVASLSKPPKLNGVARKRFRRLLAANVGVHEARALALKPWTQIPIQNVPPDPKPNKRQRLEDESPKEHSKKAPRLEVPSDGNP</sequence>
<keyword evidence="4" id="KW-1185">Reference proteome</keyword>
<dbReference type="SUPFAM" id="SSF56219">
    <property type="entry name" value="DNase I-like"/>
    <property type="match status" value="1"/>
</dbReference>
<evidence type="ECO:0000259" key="2">
    <source>
        <dbReference type="Pfam" id="PF03372"/>
    </source>
</evidence>
<proteinExistence type="predicted"/>
<dbReference type="EMBL" id="JTDY01006363">
    <property type="protein sequence ID" value="KOB66065.1"/>
    <property type="molecule type" value="Genomic_DNA"/>
</dbReference>
<evidence type="ECO:0000256" key="1">
    <source>
        <dbReference type="SAM" id="MobiDB-lite"/>
    </source>
</evidence>
<gene>
    <name evidence="3" type="ORF">OBRU01_21801</name>
</gene>
<dbReference type="InterPro" id="IPR036691">
    <property type="entry name" value="Endo/exonu/phosph_ase_sf"/>
</dbReference>
<reference evidence="3 4" key="1">
    <citation type="journal article" date="2015" name="Genome Biol. Evol.">
        <title>The genome of winter moth (Operophtera brumata) provides a genomic perspective on sexual dimorphism and phenology.</title>
        <authorList>
            <person name="Derks M.F."/>
            <person name="Smit S."/>
            <person name="Salis L."/>
            <person name="Schijlen E."/>
            <person name="Bossers A."/>
            <person name="Mateman C."/>
            <person name="Pijl A.S."/>
            <person name="de Ridder D."/>
            <person name="Groenen M.A."/>
            <person name="Visser M.E."/>
            <person name="Megens H.J."/>
        </authorList>
    </citation>
    <scope>NUCLEOTIDE SEQUENCE [LARGE SCALE GENOMIC DNA]</scope>
    <source>
        <strain evidence="3">WM2013NL</strain>
        <tissue evidence="3">Head and thorax</tissue>
    </source>
</reference>
<feature type="region of interest" description="Disordered" evidence="1">
    <location>
        <begin position="428"/>
        <end position="470"/>
    </location>
</feature>
<dbReference type="InterPro" id="IPR005135">
    <property type="entry name" value="Endo/exonuclease/phosphatase"/>
</dbReference>
<feature type="domain" description="Endonuclease/exonuclease/phosphatase" evidence="2">
    <location>
        <begin position="279"/>
        <end position="413"/>
    </location>
</feature>
<evidence type="ECO:0000313" key="4">
    <source>
        <dbReference type="Proteomes" id="UP000037510"/>
    </source>
</evidence>
<dbReference type="Gene3D" id="3.60.10.10">
    <property type="entry name" value="Endonuclease/exonuclease/phosphatase"/>
    <property type="match status" value="1"/>
</dbReference>